<evidence type="ECO:0000313" key="6">
    <source>
        <dbReference type="Proteomes" id="UP000680158"/>
    </source>
</evidence>
<proteinExistence type="inferred from homology"/>
<dbReference type="Pfam" id="PF13458">
    <property type="entry name" value="Peripla_BP_6"/>
    <property type="match status" value="1"/>
</dbReference>
<accession>A0A941DJA0</accession>
<sequence length="409" mass="44829">MSTSHKKGNPFKFELKQVVISLGLGLSLLSASGAAIAQDIKIALIAGKTGALEPYAKETETGFMMGLEYLTAGKMEVNGKKIKVIIKDDQSKPDMGRALLAEAYGDDKVDIAVGTTSSGSALAMLPVAEEYKKILIVEPAVADAITGDKWNRYIFRTSRNSMQDALAAASTIKAGGSIAFLSQDNAFGRDAIKAAKEALTMAGSKAKVVHEEFSAQNTTDFTAPAQRIFDALKNKPEPRILQIVWAGPSPMNKLADLKPERFGINLAPGGNILPVMKLWKSYAGTQGTIYYYYDFPKNKMNDWLVAEHTKRFKAPPDFFTAGGFAAASAVYTALNKAKSTNTEKLITAMEGMEFDTPKGKMNFRKEDHQALQTMYHFKIKKDQKNEWDILELVREIPVSDIPVPVKNKR</sequence>
<dbReference type="RefSeq" id="WP_212685282.1">
    <property type="nucleotide sequence ID" value="NZ_JAGSPM010000010.1"/>
</dbReference>
<dbReference type="EMBL" id="JAGSPM010000010">
    <property type="protein sequence ID" value="MBR7747917.1"/>
    <property type="molecule type" value="Genomic_DNA"/>
</dbReference>
<feature type="domain" description="Leucine-binding protein" evidence="4">
    <location>
        <begin position="40"/>
        <end position="383"/>
    </location>
</feature>
<evidence type="ECO:0000256" key="2">
    <source>
        <dbReference type="ARBA" id="ARBA00022729"/>
    </source>
</evidence>
<dbReference type="AlphaFoldDB" id="A0A941DJA0"/>
<organism evidence="5 6">
    <name type="scientific">Undibacterium baiyunense</name>
    <dbReference type="NCBI Taxonomy" id="2828731"/>
    <lineage>
        <taxon>Bacteria</taxon>
        <taxon>Pseudomonadati</taxon>
        <taxon>Pseudomonadota</taxon>
        <taxon>Betaproteobacteria</taxon>
        <taxon>Burkholderiales</taxon>
        <taxon>Oxalobacteraceae</taxon>
        <taxon>Undibacterium</taxon>
    </lineage>
</organism>
<name>A0A941DJA0_9BURK</name>
<dbReference type="InterPro" id="IPR028081">
    <property type="entry name" value="Leu-bd"/>
</dbReference>
<dbReference type="PANTHER" id="PTHR30483:SF6">
    <property type="entry name" value="PERIPLASMIC BINDING PROTEIN OF ABC TRANSPORTER FOR NATURAL AMINO ACIDS"/>
    <property type="match status" value="1"/>
</dbReference>
<dbReference type="CDD" id="cd06328">
    <property type="entry name" value="PBP1_SBP-like"/>
    <property type="match status" value="1"/>
</dbReference>
<dbReference type="Gene3D" id="3.40.50.2300">
    <property type="match status" value="2"/>
</dbReference>
<feature type="signal peptide" evidence="3">
    <location>
        <begin position="1"/>
        <end position="37"/>
    </location>
</feature>
<dbReference type="InterPro" id="IPR028082">
    <property type="entry name" value="Peripla_BP_I"/>
</dbReference>
<evidence type="ECO:0000259" key="4">
    <source>
        <dbReference type="Pfam" id="PF13458"/>
    </source>
</evidence>
<reference evidence="5 6" key="1">
    <citation type="submission" date="2021-04" db="EMBL/GenBank/DDBJ databases">
        <title>novel species isolated from subtropical streams in China.</title>
        <authorList>
            <person name="Lu H."/>
        </authorList>
    </citation>
    <scope>NUCLEOTIDE SEQUENCE [LARGE SCALE GENOMIC DNA]</scope>
    <source>
        <strain evidence="5 6">BYS107W</strain>
    </source>
</reference>
<gene>
    <name evidence="5" type="ORF">KDM92_15125</name>
</gene>
<feature type="chain" id="PRO_5037627176" evidence="3">
    <location>
        <begin position="38"/>
        <end position="409"/>
    </location>
</feature>
<keyword evidence="6" id="KW-1185">Reference proteome</keyword>
<dbReference type="Proteomes" id="UP000680158">
    <property type="component" value="Unassembled WGS sequence"/>
</dbReference>
<evidence type="ECO:0000256" key="1">
    <source>
        <dbReference type="ARBA" id="ARBA00010062"/>
    </source>
</evidence>
<protein>
    <submittedName>
        <fullName evidence="5">Substrate-binding domain-containing protein</fullName>
    </submittedName>
</protein>
<keyword evidence="2 3" id="KW-0732">Signal</keyword>
<evidence type="ECO:0000256" key="3">
    <source>
        <dbReference type="SAM" id="SignalP"/>
    </source>
</evidence>
<evidence type="ECO:0000313" key="5">
    <source>
        <dbReference type="EMBL" id="MBR7747917.1"/>
    </source>
</evidence>
<dbReference type="PANTHER" id="PTHR30483">
    <property type="entry name" value="LEUCINE-SPECIFIC-BINDING PROTEIN"/>
    <property type="match status" value="1"/>
</dbReference>
<comment type="caution">
    <text evidence="5">The sequence shown here is derived from an EMBL/GenBank/DDBJ whole genome shotgun (WGS) entry which is preliminary data.</text>
</comment>
<dbReference type="SUPFAM" id="SSF53822">
    <property type="entry name" value="Periplasmic binding protein-like I"/>
    <property type="match status" value="1"/>
</dbReference>
<dbReference type="InterPro" id="IPR051010">
    <property type="entry name" value="BCAA_transport"/>
</dbReference>
<comment type="similarity">
    <text evidence="1">Belongs to the leucine-binding protein family.</text>
</comment>